<organism evidence="2 3">
    <name type="scientific">Thalassiosira oceanica</name>
    <name type="common">Marine diatom</name>
    <dbReference type="NCBI Taxonomy" id="159749"/>
    <lineage>
        <taxon>Eukaryota</taxon>
        <taxon>Sar</taxon>
        <taxon>Stramenopiles</taxon>
        <taxon>Ochrophyta</taxon>
        <taxon>Bacillariophyta</taxon>
        <taxon>Coscinodiscophyceae</taxon>
        <taxon>Thalassiosirophycidae</taxon>
        <taxon>Thalassiosirales</taxon>
        <taxon>Thalassiosiraceae</taxon>
        <taxon>Thalassiosira</taxon>
    </lineage>
</organism>
<feature type="compositionally biased region" description="Basic and acidic residues" evidence="1">
    <location>
        <begin position="119"/>
        <end position="131"/>
    </location>
</feature>
<sequence>MERAGPPTGPAGSDDRDDGAPRRLQPTAPPTEMPASAPSPGGGDLAGMTIRGGDDATMVSAITMDSDMDPLLGAESARRHRGGSAGHMGTVDEGNPHSAGRRTEVPPSGVREPGPDDPWLDRLEARIRAQSDSEAGGSGISGGIGVRGAHQGTGPTSPGAAPSAPTDRLQRRIEQRRREKMKAAGARSLSSSRHSSSAGGDTGPPGEDAEEGAAGGGRPPPPGAAPADDLDLLTERIGRKSPGGDVFDLLAKRVLDQLTDRKDGPAGGVRPPVLDQLTDRKDGPAGGVSRGQTFRAPFELGGGGDGGGGGGGVPASVVPQGRWKDGLCDCCTFGCFHPALWMAIPLGTSPESLEVEFARCEGQSWRPIAV</sequence>
<feature type="region of interest" description="Disordered" evidence="1">
    <location>
        <begin position="260"/>
        <end position="296"/>
    </location>
</feature>
<dbReference type="Proteomes" id="UP000266841">
    <property type="component" value="Unassembled WGS sequence"/>
</dbReference>
<protein>
    <submittedName>
        <fullName evidence="2">Uncharacterized protein</fullName>
    </submittedName>
</protein>
<evidence type="ECO:0000256" key="1">
    <source>
        <dbReference type="SAM" id="MobiDB-lite"/>
    </source>
</evidence>
<proteinExistence type="predicted"/>
<feature type="compositionally biased region" description="Basic and acidic residues" evidence="1">
    <location>
        <begin position="168"/>
        <end position="177"/>
    </location>
</feature>
<feature type="compositionally biased region" description="Gly residues" evidence="1">
    <location>
        <begin position="136"/>
        <end position="146"/>
    </location>
</feature>
<keyword evidence="3" id="KW-1185">Reference proteome</keyword>
<evidence type="ECO:0000313" key="2">
    <source>
        <dbReference type="EMBL" id="EJK53062.1"/>
    </source>
</evidence>
<dbReference type="EMBL" id="AGNL01038596">
    <property type="protein sequence ID" value="EJK53062.1"/>
    <property type="molecule type" value="Genomic_DNA"/>
</dbReference>
<dbReference type="AlphaFoldDB" id="K0S2C4"/>
<accession>K0S2C4</accession>
<name>K0S2C4_THAOC</name>
<comment type="caution">
    <text evidence="2">The sequence shown here is derived from an EMBL/GenBank/DDBJ whole genome shotgun (WGS) entry which is preliminary data.</text>
</comment>
<gene>
    <name evidence="2" type="ORF">THAOC_27570</name>
</gene>
<feature type="compositionally biased region" description="Low complexity" evidence="1">
    <location>
        <begin position="183"/>
        <end position="199"/>
    </location>
</feature>
<feature type="region of interest" description="Disordered" evidence="1">
    <location>
        <begin position="1"/>
        <end position="229"/>
    </location>
</feature>
<reference evidence="2 3" key="1">
    <citation type="journal article" date="2012" name="Genome Biol.">
        <title>Genome and low-iron response of an oceanic diatom adapted to chronic iron limitation.</title>
        <authorList>
            <person name="Lommer M."/>
            <person name="Specht M."/>
            <person name="Roy A.S."/>
            <person name="Kraemer L."/>
            <person name="Andreson R."/>
            <person name="Gutowska M.A."/>
            <person name="Wolf J."/>
            <person name="Bergner S.V."/>
            <person name="Schilhabel M.B."/>
            <person name="Klostermeier U.C."/>
            <person name="Beiko R.G."/>
            <person name="Rosenstiel P."/>
            <person name="Hippler M."/>
            <person name="Laroche J."/>
        </authorList>
    </citation>
    <scope>NUCLEOTIDE SEQUENCE [LARGE SCALE GENOMIC DNA]</scope>
    <source>
        <strain evidence="2 3">CCMP1005</strain>
    </source>
</reference>
<feature type="compositionally biased region" description="Low complexity" evidence="1">
    <location>
        <begin position="152"/>
        <end position="166"/>
    </location>
</feature>
<evidence type="ECO:0000313" key="3">
    <source>
        <dbReference type="Proteomes" id="UP000266841"/>
    </source>
</evidence>